<evidence type="ECO:0000313" key="1">
    <source>
        <dbReference type="EMBL" id="CAD8887817.1"/>
    </source>
</evidence>
<protein>
    <submittedName>
        <fullName evidence="1">Uncharacterized protein</fullName>
    </submittedName>
</protein>
<reference evidence="1" key="1">
    <citation type="submission" date="2021-01" db="EMBL/GenBank/DDBJ databases">
        <authorList>
            <person name="Corre E."/>
            <person name="Pelletier E."/>
            <person name="Niang G."/>
            <person name="Scheremetjew M."/>
            <person name="Finn R."/>
            <person name="Kale V."/>
            <person name="Holt S."/>
            <person name="Cochrane G."/>
            <person name="Meng A."/>
            <person name="Brown T."/>
            <person name="Cohen L."/>
        </authorList>
    </citation>
    <scope>NUCLEOTIDE SEQUENCE</scope>
    <source>
        <strain evidence="1">308</strain>
    </source>
</reference>
<name>A0A7S1BHW6_9STRA</name>
<sequence>MDDGGAQDSLTEDGSFTASAENNSFIASTEMNYNAVQNTPMEASNLQALHNLHARHSIMKKMLQKKKLELERAETPLFSPVLHTKKSVICGPREVDVFTRLYDHAKVIASRKAKLKEAIELEQSNEVIAQVPTSPPVRGSTLYEKSKLITQAKKNRIAEIEKQQTPSFTPELVSRRTPNSSIASGSITDRLYNKAYLDNREQRRESARAAIEIEGCTFTPRTLNKKRVSATGQPTWERLNSQAKMKSPSLYTDENDVLSFTPDLSLTQKKRNSLPPSSAVPAYERLHSAHKNNDKKLYHDEEFSFKPKMFTKSTPKKRIESSLASDNDIDEEQFLSDVKAQMEFLNIETNEDTLCANGDGVVSERNLPPSNLVLEMSTSDAVKKAPESKDTIQRATVDFPSVDDPEVMSLNVPDKVEDFIEIVEHNGPEHVSTDNEAMFAFDDIVGNEIAEKINIAMPQDQSERSIPLNA</sequence>
<proteinExistence type="predicted"/>
<gene>
    <name evidence="1" type="ORF">CHYS00102_LOCUS15015</name>
</gene>
<dbReference type="EMBL" id="HBFR01020857">
    <property type="protein sequence ID" value="CAD8887817.1"/>
    <property type="molecule type" value="Transcribed_RNA"/>
</dbReference>
<dbReference type="AlphaFoldDB" id="A0A7S1BHW6"/>
<organism evidence="1">
    <name type="scientific">Corethron hystrix</name>
    <dbReference type="NCBI Taxonomy" id="216773"/>
    <lineage>
        <taxon>Eukaryota</taxon>
        <taxon>Sar</taxon>
        <taxon>Stramenopiles</taxon>
        <taxon>Ochrophyta</taxon>
        <taxon>Bacillariophyta</taxon>
        <taxon>Coscinodiscophyceae</taxon>
        <taxon>Corethrophycidae</taxon>
        <taxon>Corethrales</taxon>
        <taxon>Corethraceae</taxon>
        <taxon>Corethron</taxon>
    </lineage>
</organism>
<accession>A0A7S1BHW6</accession>